<dbReference type="EC" id="2.7.7.19" evidence="5"/>
<dbReference type="PANTHER" id="PTHR12271:SF40">
    <property type="entry name" value="POLY(A) RNA POLYMERASE GLD2"/>
    <property type="match status" value="1"/>
</dbReference>
<evidence type="ECO:0000256" key="5">
    <source>
        <dbReference type="ARBA" id="ARBA00012388"/>
    </source>
</evidence>
<reference evidence="13" key="1">
    <citation type="submission" date="2022-10" db="EMBL/GenBank/DDBJ databases">
        <title>Puccinia triticina Genome sequencing and assembly.</title>
        <authorList>
            <person name="Li C."/>
        </authorList>
    </citation>
    <scope>NUCLEOTIDE SEQUENCE</scope>
    <source>
        <strain evidence="13">Pt15</strain>
    </source>
</reference>
<name>A0ABY7D176_9BASI</name>
<feature type="domain" description="PAP-associated" evidence="11">
    <location>
        <begin position="341"/>
        <end position="372"/>
    </location>
</feature>
<evidence type="ECO:0000256" key="4">
    <source>
        <dbReference type="ARBA" id="ARBA00008593"/>
    </source>
</evidence>
<dbReference type="Proteomes" id="UP001164743">
    <property type="component" value="Chromosome 13A"/>
</dbReference>
<dbReference type="Pfam" id="PF22600">
    <property type="entry name" value="MTPAP-like_central"/>
    <property type="match status" value="1"/>
</dbReference>
<dbReference type="Pfam" id="PF03828">
    <property type="entry name" value="PAP_assoc"/>
    <property type="match status" value="1"/>
</dbReference>
<evidence type="ECO:0000259" key="11">
    <source>
        <dbReference type="Pfam" id="PF03828"/>
    </source>
</evidence>
<keyword evidence="6" id="KW-0963">Cytoplasm</keyword>
<dbReference type="Gene3D" id="1.10.1410.10">
    <property type="match status" value="1"/>
</dbReference>
<sequence length="546" mass="60088">MGPFTALGADDLFGGERWMKGSARPDADEQPSQKNTPAPCTLLPTQHPLDSIGLQIIQYATLSTPDLRLVKQRLNLVKHISDIIQGSKIGRREYRQQPYTLEVFGSISFGLDSPDSDLDICILDPERPQGLLEGEEGSLKSLPKVYAVKKLAQVFYQAQFRDIKPIPLAKTPIVKLRSPTGRFSIDLNCNNRLGCRNSALLRAYHDLSPLVFRALGMAVKQWAKARGFCDPSGRNGPISASSYTLILLLIAYLQAINHLPNLQDPEYIQHLCGHPCPDLIRIIKTPVQPAKPLKPPAPRPSPSLQAINTSFVPAPPAPFHWTQAHSADRIGDPAGLNRLVAQLLLGFFAFYDAFDFRSYIVSIRDGRPLRRPSGPPSADEPGMAGLLAGLKADLCAKARYPSQPSEDEDEDEITYVPFVRREGVAEHVQRLHDAQALRQPPRPSVPPARRPDTAEDDSLSGSTRVDGGCWPRRAPGPLSEPSPGRDRAPTHLHWPHPLVVVDPFLHERNTAGNIKPAVLDLIRTEFARARRLLEAGGSLDALFGLS</sequence>
<feature type="domain" description="Poly(A) RNA polymerase mitochondrial-like central palm" evidence="12">
    <location>
        <begin position="58"/>
        <end position="205"/>
    </location>
</feature>
<comment type="cofactor">
    <cofactor evidence="1">
        <name>Mn(2+)</name>
        <dbReference type="ChEBI" id="CHEBI:29035"/>
    </cofactor>
</comment>
<feature type="region of interest" description="Disordered" evidence="10">
    <location>
        <begin position="15"/>
        <end position="39"/>
    </location>
</feature>
<comment type="subcellular location">
    <subcellularLocation>
        <location evidence="3">Cytoplasm</location>
    </subcellularLocation>
</comment>
<dbReference type="InterPro" id="IPR002058">
    <property type="entry name" value="PAP_assoc"/>
</dbReference>
<comment type="cofactor">
    <cofactor evidence="2">
        <name>Mg(2+)</name>
        <dbReference type="ChEBI" id="CHEBI:18420"/>
    </cofactor>
</comment>
<evidence type="ECO:0000256" key="6">
    <source>
        <dbReference type="ARBA" id="ARBA00022490"/>
    </source>
</evidence>
<dbReference type="CDD" id="cd05402">
    <property type="entry name" value="NT_PAP_TUTase"/>
    <property type="match status" value="1"/>
</dbReference>
<evidence type="ECO:0000259" key="12">
    <source>
        <dbReference type="Pfam" id="PF22600"/>
    </source>
</evidence>
<dbReference type="InterPro" id="IPR054708">
    <property type="entry name" value="MTPAP-like_central"/>
</dbReference>
<proteinExistence type="inferred from homology"/>
<feature type="region of interest" description="Disordered" evidence="10">
    <location>
        <begin position="432"/>
        <end position="490"/>
    </location>
</feature>
<evidence type="ECO:0000256" key="8">
    <source>
        <dbReference type="ARBA" id="ARBA00022723"/>
    </source>
</evidence>
<evidence type="ECO:0000256" key="3">
    <source>
        <dbReference type="ARBA" id="ARBA00004496"/>
    </source>
</evidence>
<evidence type="ECO:0000256" key="2">
    <source>
        <dbReference type="ARBA" id="ARBA00001946"/>
    </source>
</evidence>
<dbReference type="SUPFAM" id="SSF81631">
    <property type="entry name" value="PAP/OAS1 substrate-binding domain"/>
    <property type="match status" value="1"/>
</dbReference>
<dbReference type="Gene3D" id="3.30.460.10">
    <property type="entry name" value="Beta Polymerase, domain 2"/>
    <property type="match status" value="1"/>
</dbReference>
<keyword evidence="8" id="KW-0479">Metal-binding</keyword>
<evidence type="ECO:0000256" key="7">
    <source>
        <dbReference type="ARBA" id="ARBA00022679"/>
    </source>
</evidence>
<evidence type="ECO:0000256" key="1">
    <source>
        <dbReference type="ARBA" id="ARBA00001936"/>
    </source>
</evidence>
<dbReference type="SUPFAM" id="SSF81301">
    <property type="entry name" value="Nucleotidyltransferase"/>
    <property type="match status" value="1"/>
</dbReference>
<gene>
    <name evidence="13" type="ORF">PtA15_13A400</name>
</gene>
<protein>
    <recommendedName>
        <fullName evidence="5">polynucleotide adenylyltransferase</fullName>
        <ecNumber evidence="5">2.7.7.19</ecNumber>
    </recommendedName>
</protein>
<evidence type="ECO:0000256" key="9">
    <source>
        <dbReference type="ARBA" id="ARBA00022842"/>
    </source>
</evidence>
<dbReference type="PANTHER" id="PTHR12271">
    <property type="entry name" value="POLY A POLYMERASE CID PAP -RELATED"/>
    <property type="match status" value="1"/>
</dbReference>
<evidence type="ECO:0000313" key="13">
    <source>
        <dbReference type="EMBL" id="WAQ91000.1"/>
    </source>
</evidence>
<keyword evidence="14" id="KW-1185">Reference proteome</keyword>
<keyword evidence="9" id="KW-0460">Magnesium</keyword>
<dbReference type="EMBL" id="CP110433">
    <property type="protein sequence ID" value="WAQ91000.1"/>
    <property type="molecule type" value="Genomic_DNA"/>
</dbReference>
<dbReference type="GeneID" id="77803490"/>
<feature type="compositionally biased region" description="Basic and acidic residues" evidence="10">
    <location>
        <begin position="17"/>
        <end position="27"/>
    </location>
</feature>
<comment type="similarity">
    <text evidence="4">Belongs to the DNA polymerase type-B-like family.</text>
</comment>
<evidence type="ECO:0000313" key="14">
    <source>
        <dbReference type="Proteomes" id="UP001164743"/>
    </source>
</evidence>
<keyword evidence="7" id="KW-0808">Transferase</keyword>
<evidence type="ECO:0000256" key="10">
    <source>
        <dbReference type="SAM" id="MobiDB-lite"/>
    </source>
</evidence>
<organism evidence="13 14">
    <name type="scientific">Puccinia triticina</name>
    <dbReference type="NCBI Taxonomy" id="208348"/>
    <lineage>
        <taxon>Eukaryota</taxon>
        <taxon>Fungi</taxon>
        <taxon>Dikarya</taxon>
        <taxon>Basidiomycota</taxon>
        <taxon>Pucciniomycotina</taxon>
        <taxon>Pucciniomycetes</taxon>
        <taxon>Pucciniales</taxon>
        <taxon>Pucciniaceae</taxon>
        <taxon>Puccinia</taxon>
    </lineage>
</organism>
<accession>A0ABY7D176</accession>
<dbReference type="InterPro" id="IPR043519">
    <property type="entry name" value="NT_sf"/>
</dbReference>
<dbReference type="RefSeq" id="XP_053026555.1">
    <property type="nucleotide sequence ID" value="XM_053162595.1"/>
</dbReference>